<organism evidence="1 2">
    <name type="scientific">Rufibacter hautae</name>
    <dbReference type="NCBI Taxonomy" id="2595005"/>
    <lineage>
        <taxon>Bacteria</taxon>
        <taxon>Pseudomonadati</taxon>
        <taxon>Bacteroidota</taxon>
        <taxon>Cytophagia</taxon>
        <taxon>Cytophagales</taxon>
        <taxon>Hymenobacteraceae</taxon>
        <taxon>Rufibacter</taxon>
    </lineage>
</organism>
<proteinExistence type="predicted"/>
<keyword evidence="2" id="KW-1185">Reference proteome</keyword>
<dbReference type="AlphaFoldDB" id="A0A5B6TER3"/>
<protein>
    <recommendedName>
        <fullName evidence="3">Acetoacetate decarboxylase</fullName>
    </recommendedName>
</protein>
<dbReference type="Pfam" id="PF06314">
    <property type="entry name" value="ADC"/>
    <property type="match status" value="1"/>
</dbReference>
<dbReference type="Gene3D" id="2.40.400.10">
    <property type="entry name" value="Acetoacetate decarboxylase-like"/>
    <property type="match status" value="1"/>
</dbReference>
<dbReference type="PANTHER" id="PTHR40518:SF1">
    <property type="entry name" value="ACETOACETATE DECARBOXYLASE"/>
    <property type="match status" value="1"/>
</dbReference>
<comment type="caution">
    <text evidence="1">The sequence shown here is derived from an EMBL/GenBank/DDBJ whole genome shotgun (WGS) entry which is preliminary data.</text>
</comment>
<evidence type="ECO:0000313" key="1">
    <source>
        <dbReference type="EMBL" id="KAA3438381.1"/>
    </source>
</evidence>
<gene>
    <name evidence="1" type="ORF">FOA19_14155</name>
</gene>
<dbReference type="InterPro" id="IPR023375">
    <property type="entry name" value="ADC_dom_sf"/>
</dbReference>
<dbReference type="InterPro" id="IPR010451">
    <property type="entry name" value="Acetoacetate_decarboxylase"/>
</dbReference>
<accession>A0A5B6TER3</accession>
<dbReference type="SUPFAM" id="SSF160104">
    <property type="entry name" value="Acetoacetate decarboxylase-like"/>
    <property type="match status" value="1"/>
</dbReference>
<evidence type="ECO:0000313" key="2">
    <source>
        <dbReference type="Proteomes" id="UP000324133"/>
    </source>
</evidence>
<dbReference type="OrthoDB" id="323772at2"/>
<dbReference type="EMBL" id="VKKY01000002">
    <property type="protein sequence ID" value="KAA3438381.1"/>
    <property type="molecule type" value="Genomic_DNA"/>
</dbReference>
<dbReference type="Proteomes" id="UP000324133">
    <property type="component" value="Unassembled WGS sequence"/>
</dbReference>
<sequence>MMQPPYNLVPAPWELTGNGVVWLYSIPKDFNLQHGFLADYQKEGYHGRLGAVMLMDYMTSDVGPYQELLYLPAIFKLGGKLTFSVSKIFVSTQASALSGRANWGIPKEVADFSFLNFKEGTRTVEVSADSQTFFLAQVKPWGPKFPFTTKLFPWNRIVQKHQNQLLLTKPETHGYARFASTVKLNSDARFFPPIHLLKPLATVRLSDFLMSFPVPEVIS</sequence>
<dbReference type="GO" id="GO:0016829">
    <property type="term" value="F:lyase activity"/>
    <property type="evidence" value="ECO:0007669"/>
    <property type="project" value="InterPro"/>
</dbReference>
<dbReference type="PANTHER" id="PTHR40518">
    <property type="entry name" value="ACETOACETATE DECARBOXYLASE"/>
    <property type="match status" value="1"/>
</dbReference>
<reference evidence="1 2" key="1">
    <citation type="submission" date="2019-07" db="EMBL/GenBank/DDBJ databases">
        <title>Rufibacter sp. nov., isolated from lake sediment.</title>
        <authorList>
            <person name="Qu J.-H."/>
        </authorList>
    </citation>
    <scope>NUCLEOTIDE SEQUENCE [LARGE SCALE GENOMIC DNA]</scope>
    <source>
        <strain evidence="1 2">NBS58-1</strain>
    </source>
</reference>
<name>A0A5B6TER3_9BACT</name>
<evidence type="ECO:0008006" key="3">
    <source>
        <dbReference type="Google" id="ProtNLM"/>
    </source>
</evidence>
<dbReference type="RefSeq" id="WP_149091439.1">
    <property type="nucleotide sequence ID" value="NZ_VKKY01000002.1"/>
</dbReference>